<dbReference type="Proteomes" id="UP001176468">
    <property type="component" value="Unassembled WGS sequence"/>
</dbReference>
<dbReference type="EMBL" id="JAUQSZ010000003">
    <property type="protein sequence ID" value="MDO7841758.1"/>
    <property type="molecule type" value="Genomic_DNA"/>
</dbReference>
<feature type="region of interest" description="Disordered" evidence="2">
    <location>
        <begin position="353"/>
        <end position="373"/>
    </location>
</feature>
<proteinExistence type="predicted"/>
<reference evidence="3" key="1">
    <citation type="submission" date="2023-07" db="EMBL/GenBank/DDBJ databases">
        <authorList>
            <person name="Kim M.K."/>
        </authorList>
    </citation>
    <scope>NUCLEOTIDE SEQUENCE</scope>
    <source>
        <strain evidence="3">CA1-15</strain>
    </source>
</reference>
<evidence type="ECO:0000256" key="2">
    <source>
        <dbReference type="SAM" id="MobiDB-lite"/>
    </source>
</evidence>
<dbReference type="InterPro" id="IPR003673">
    <property type="entry name" value="CoA-Trfase_fam_III"/>
</dbReference>
<dbReference type="EC" id="2.8.3.-" evidence="3"/>
<keyword evidence="4" id="KW-1185">Reference proteome</keyword>
<accession>A0ABT8ZWW3</accession>
<dbReference type="GO" id="GO:0016740">
    <property type="term" value="F:transferase activity"/>
    <property type="evidence" value="ECO:0007669"/>
    <property type="project" value="UniProtKB-KW"/>
</dbReference>
<dbReference type="Pfam" id="PF02515">
    <property type="entry name" value="CoA_transf_3"/>
    <property type="match status" value="3"/>
</dbReference>
<sequence>MTERPLNGVRVLDAVSGPMAAIARHFAELGADVVRVEPTGGGEDRREGLMAGGVSLDFVAANLGKRTAPVEQLAALAVETDILIAPLGSTDVVALRAANPALVVLSVSDFGDTDGYRDWVGSGPVYHALSGELSRSGIPGREPLPPPGYLALTCAAVQAAYVALLAYYNALKTGHGDHLDFSTLDGASQALDPGYGIAGSATAGVPASQLPRGRAEARHQYPIIPCKDGFVRLCVLAARQWRGMFEWMGRPEAFADPSYDLLQTRFASPTLIPAITRFFADKTRYELEEAGQRFGVPTAAVLDLDEALQSEQMIARKAFVPVEIAAGVLAPLPDGVLEIDGVRMGIDGPAPEVPSGPIAWAPRSKPARPEAGGDRPLSGLRVLDFGVIVVGAEGGRLLADQGADVIKVENAAFPDGSRQNRTGGLISPTFATGHRNKRSLALNVRDPEGKALLLKLIETTDVLLSNFKGGTLESLGLDYASLKAVNPRIIVTDSSAFGPTGPWSKRLGYGPLVRASAGLTMQWRYPGEPDSFSDAITVYPDHVAGRIGVIGVLALMIRRLQTGKGGSVSVSQAEVMLSHMAPRIAADALERSGHVVTEDPAQSAVYPCHGDDEWCVVTIRDQADMQAVATVTGGVPLAEWLAGQAPREAAAVLQTAGVPAGAMLRVSELPGFDYYEARHYFREVTHPHMKRAFKVETTPIVSERLPDPPERPAPLMGEHSAKILREDLRLSDAEIERLIAANVLEQFKMPEETAA</sequence>
<gene>
    <name evidence="3" type="ORF">Q5H94_05420</name>
</gene>
<dbReference type="SUPFAM" id="SSF89796">
    <property type="entry name" value="CoA-transferase family III (CaiB/BaiF)"/>
    <property type="match status" value="2"/>
</dbReference>
<dbReference type="InterPro" id="IPR023606">
    <property type="entry name" value="CoA-Trfase_III_dom_1_sf"/>
</dbReference>
<evidence type="ECO:0000313" key="3">
    <source>
        <dbReference type="EMBL" id="MDO7841758.1"/>
    </source>
</evidence>
<dbReference type="RefSeq" id="WP_304560219.1">
    <property type="nucleotide sequence ID" value="NZ_JAUQSZ010000003.1"/>
</dbReference>
<dbReference type="PANTHER" id="PTHR48228:SF6">
    <property type="entry name" value="L-CARNITINE COA-TRANSFERASE"/>
    <property type="match status" value="1"/>
</dbReference>
<dbReference type="InterPro" id="IPR050509">
    <property type="entry name" value="CoA-transferase_III"/>
</dbReference>
<dbReference type="InterPro" id="IPR044855">
    <property type="entry name" value="CoA-Trfase_III_dom3_sf"/>
</dbReference>
<evidence type="ECO:0000256" key="1">
    <source>
        <dbReference type="ARBA" id="ARBA00022679"/>
    </source>
</evidence>
<comment type="caution">
    <text evidence="3">The sequence shown here is derived from an EMBL/GenBank/DDBJ whole genome shotgun (WGS) entry which is preliminary data.</text>
</comment>
<dbReference type="PANTHER" id="PTHR48228">
    <property type="entry name" value="SUCCINYL-COA--D-CITRAMALATE COA-TRANSFERASE"/>
    <property type="match status" value="1"/>
</dbReference>
<dbReference type="Gene3D" id="3.40.50.10540">
    <property type="entry name" value="Crotonobetainyl-coa:carnitine coa-transferase, domain 1"/>
    <property type="match status" value="2"/>
</dbReference>
<evidence type="ECO:0000313" key="4">
    <source>
        <dbReference type="Proteomes" id="UP001176468"/>
    </source>
</evidence>
<organism evidence="3 4">
    <name type="scientific">Sphingomonas immobilis</name>
    <dbReference type="NCBI Taxonomy" id="3063997"/>
    <lineage>
        <taxon>Bacteria</taxon>
        <taxon>Pseudomonadati</taxon>
        <taxon>Pseudomonadota</taxon>
        <taxon>Alphaproteobacteria</taxon>
        <taxon>Sphingomonadales</taxon>
        <taxon>Sphingomonadaceae</taxon>
        <taxon>Sphingomonas</taxon>
    </lineage>
</organism>
<dbReference type="Gene3D" id="3.30.1540.10">
    <property type="entry name" value="formyl-coa transferase, domain 3"/>
    <property type="match status" value="1"/>
</dbReference>
<keyword evidence="1 3" id="KW-0808">Transferase</keyword>
<name>A0ABT8ZWW3_9SPHN</name>
<protein>
    <submittedName>
        <fullName evidence="3">CoA transferase</fullName>
        <ecNumber evidence="3">2.8.3.-</ecNumber>
    </submittedName>
</protein>